<organism evidence="2">
    <name type="scientific">marine sediment metagenome</name>
    <dbReference type="NCBI Taxonomy" id="412755"/>
    <lineage>
        <taxon>unclassified sequences</taxon>
        <taxon>metagenomes</taxon>
        <taxon>ecological metagenomes</taxon>
    </lineage>
</organism>
<evidence type="ECO:0008006" key="3">
    <source>
        <dbReference type="Google" id="ProtNLM"/>
    </source>
</evidence>
<sequence>MHIKGNEKGIKKRYRRFDRVLVMGWQTYERVSFLDKSSTMVGLHSFHSWDRKKTTPEKKAKPPKKLIKYLNSFLKVNAVSKRLTDLFRKSGVRSITYTPNGVDTEIFVKTKEPSSGPNFSVGYSGSKAHDWR</sequence>
<accession>X1BFZ3</accession>
<comment type="caution">
    <text evidence="2">The sequence shown here is derived from an EMBL/GenBank/DDBJ whole genome shotgun (WGS) entry which is preliminary data.</text>
</comment>
<feature type="compositionally biased region" description="Polar residues" evidence="1">
    <location>
        <begin position="113"/>
        <end position="123"/>
    </location>
</feature>
<gene>
    <name evidence="2" type="ORF">S01H4_27852</name>
</gene>
<dbReference type="AlphaFoldDB" id="X1BFZ3"/>
<evidence type="ECO:0000256" key="1">
    <source>
        <dbReference type="SAM" id="MobiDB-lite"/>
    </source>
</evidence>
<feature type="non-terminal residue" evidence="2">
    <location>
        <position position="132"/>
    </location>
</feature>
<protein>
    <recommendedName>
        <fullName evidence="3">Glycosyltransferase subfamily 4-like N-terminal domain-containing protein</fullName>
    </recommendedName>
</protein>
<dbReference type="SUPFAM" id="SSF53756">
    <property type="entry name" value="UDP-Glycosyltransferase/glycogen phosphorylase"/>
    <property type="match status" value="1"/>
</dbReference>
<dbReference type="Gene3D" id="3.40.50.2000">
    <property type="entry name" value="Glycogen Phosphorylase B"/>
    <property type="match status" value="1"/>
</dbReference>
<reference evidence="2" key="1">
    <citation type="journal article" date="2014" name="Front. Microbiol.">
        <title>High frequency of phylogenetically diverse reductive dehalogenase-homologous genes in deep subseafloor sedimentary metagenomes.</title>
        <authorList>
            <person name="Kawai M."/>
            <person name="Futagami T."/>
            <person name="Toyoda A."/>
            <person name="Takaki Y."/>
            <person name="Nishi S."/>
            <person name="Hori S."/>
            <person name="Arai W."/>
            <person name="Tsubouchi T."/>
            <person name="Morono Y."/>
            <person name="Uchiyama I."/>
            <person name="Ito T."/>
            <person name="Fujiyama A."/>
            <person name="Inagaki F."/>
            <person name="Takami H."/>
        </authorList>
    </citation>
    <scope>NUCLEOTIDE SEQUENCE</scope>
    <source>
        <strain evidence="2">Expedition CK06-06</strain>
    </source>
</reference>
<name>X1BFZ3_9ZZZZ</name>
<proteinExistence type="predicted"/>
<dbReference type="EMBL" id="BART01013702">
    <property type="protein sequence ID" value="GAG80127.1"/>
    <property type="molecule type" value="Genomic_DNA"/>
</dbReference>
<feature type="region of interest" description="Disordered" evidence="1">
    <location>
        <begin position="113"/>
        <end position="132"/>
    </location>
</feature>
<evidence type="ECO:0000313" key="2">
    <source>
        <dbReference type="EMBL" id="GAG80127.1"/>
    </source>
</evidence>